<name>A0A167P7U2_CORFA</name>
<evidence type="ECO:0000259" key="2">
    <source>
        <dbReference type="PROSITE" id="PS00028"/>
    </source>
</evidence>
<evidence type="ECO:0000313" key="3">
    <source>
        <dbReference type="EMBL" id="OAA56379.1"/>
    </source>
</evidence>
<protein>
    <submittedName>
        <fullName evidence="3">Zinc finger, C2H2</fullName>
    </submittedName>
</protein>
<evidence type="ECO:0000256" key="1">
    <source>
        <dbReference type="SAM" id="MobiDB-lite"/>
    </source>
</evidence>
<dbReference type="RefSeq" id="XP_018701646.1">
    <property type="nucleotide sequence ID" value="XM_018851050.1"/>
</dbReference>
<organism evidence="3 4">
    <name type="scientific">Cordyceps fumosorosea (strain ARSEF 2679)</name>
    <name type="common">Isaria fumosorosea</name>
    <dbReference type="NCBI Taxonomy" id="1081104"/>
    <lineage>
        <taxon>Eukaryota</taxon>
        <taxon>Fungi</taxon>
        <taxon>Dikarya</taxon>
        <taxon>Ascomycota</taxon>
        <taxon>Pezizomycotina</taxon>
        <taxon>Sordariomycetes</taxon>
        <taxon>Hypocreomycetidae</taxon>
        <taxon>Hypocreales</taxon>
        <taxon>Cordycipitaceae</taxon>
        <taxon>Cordyceps</taxon>
    </lineage>
</organism>
<dbReference type="AlphaFoldDB" id="A0A167P7U2"/>
<dbReference type="OrthoDB" id="8117402at2759"/>
<dbReference type="Proteomes" id="UP000076744">
    <property type="component" value="Unassembled WGS sequence"/>
</dbReference>
<reference evidence="3 4" key="1">
    <citation type="journal article" date="2016" name="Genome Biol. Evol.">
        <title>Divergent and convergent evolution of fungal pathogenicity.</title>
        <authorList>
            <person name="Shang Y."/>
            <person name="Xiao G."/>
            <person name="Zheng P."/>
            <person name="Cen K."/>
            <person name="Zhan S."/>
            <person name="Wang C."/>
        </authorList>
    </citation>
    <scope>NUCLEOTIDE SEQUENCE [LARGE SCALE GENOMIC DNA]</scope>
    <source>
        <strain evidence="3 4">ARSEF 2679</strain>
    </source>
</reference>
<feature type="compositionally biased region" description="Basic and acidic residues" evidence="1">
    <location>
        <begin position="36"/>
        <end position="45"/>
    </location>
</feature>
<dbReference type="EMBL" id="AZHB01000022">
    <property type="protein sequence ID" value="OAA56379.1"/>
    <property type="molecule type" value="Genomic_DNA"/>
</dbReference>
<proteinExistence type="predicted"/>
<dbReference type="STRING" id="1081104.A0A167P7U2"/>
<accession>A0A167P7U2</accession>
<dbReference type="GeneID" id="30023739"/>
<evidence type="ECO:0000313" key="4">
    <source>
        <dbReference type="Proteomes" id="UP000076744"/>
    </source>
</evidence>
<dbReference type="InterPro" id="IPR013087">
    <property type="entry name" value="Znf_C2H2_type"/>
</dbReference>
<sequence length="252" mass="27785">MSEASVTPWVDVVEAPSAEKPGDITDADFPVLPSDQTDKLHKTNELDETTELYSADKPNKTDTPDGTNNLVSQASASLAAKWQGAWGTKDIQAAIAKDREKRGQPTMAQPRTNTAASQSAAIMEDSMDMDDPENPYFNASTYFSTVINKYICPKLVCGKYYDTKLGIIRHLNSPAHGPKTYECPKCSRIFKSAEAMMYHAESAGARCLIRETEHYGAFVDQLTGGIVQAETNSQRDAVEYSVKKDVVKKVFW</sequence>
<feature type="domain" description="C2H2-type" evidence="2">
    <location>
        <begin position="152"/>
        <end position="176"/>
    </location>
</feature>
<comment type="caution">
    <text evidence="3">The sequence shown here is derived from an EMBL/GenBank/DDBJ whole genome shotgun (WGS) entry which is preliminary data.</text>
</comment>
<dbReference type="Gene3D" id="3.30.160.60">
    <property type="entry name" value="Classic Zinc Finger"/>
    <property type="match status" value="1"/>
</dbReference>
<dbReference type="PROSITE" id="PS00028">
    <property type="entry name" value="ZINC_FINGER_C2H2_1"/>
    <property type="match status" value="1"/>
</dbReference>
<keyword evidence="4" id="KW-1185">Reference proteome</keyword>
<gene>
    <name evidence="3" type="ORF">ISF_07447</name>
</gene>
<feature type="region of interest" description="Disordered" evidence="1">
    <location>
        <begin position="14"/>
        <end position="66"/>
    </location>
</feature>